<dbReference type="GO" id="GO:0003677">
    <property type="term" value="F:DNA binding"/>
    <property type="evidence" value="ECO:0007669"/>
    <property type="project" value="InterPro"/>
</dbReference>
<dbReference type="AlphaFoldDB" id="A0A8H6HHZ0"/>
<dbReference type="Proteomes" id="UP000521943">
    <property type="component" value="Unassembled WGS sequence"/>
</dbReference>
<dbReference type="EMBL" id="JACGCI010000081">
    <property type="protein sequence ID" value="KAF6747390.1"/>
    <property type="molecule type" value="Genomic_DNA"/>
</dbReference>
<gene>
    <name evidence="3" type="ORF">DFP72DRAFT_854370</name>
</gene>
<organism evidence="3 4">
    <name type="scientific">Ephemerocybe angulata</name>
    <dbReference type="NCBI Taxonomy" id="980116"/>
    <lineage>
        <taxon>Eukaryota</taxon>
        <taxon>Fungi</taxon>
        <taxon>Dikarya</taxon>
        <taxon>Basidiomycota</taxon>
        <taxon>Agaricomycotina</taxon>
        <taxon>Agaricomycetes</taxon>
        <taxon>Agaricomycetidae</taxon>
        <taxon>Agaricales</taxon>
        <taxon>Agaricineae</taxon>
        <taxon>Psathyrellaceae</taxon>
        <taxon>Ephemerocybe</taxon>
    </lineage>
</organism>
<feature type="region of interest" description="Disordered" evidence="1">
    <location>
        <begin position="168"/>
        <end position="216"/>
    </location>
</feature>
<evidence type="ECO:0000259" key="2">
    <source>
        <dbReference type="PROSITE" id="PS50807"/>
    </source>
</evidence>
<feature type="region of interest" description="Disordered" evidence="1">
    <location>
        <begin position="109"/>
        <end position="154"/>
    </location>
</feature>
<evidence type="ECO:0000313" key="4">
    <source>
        <dbReference type="Proteomes" id="UP000521943"/>
    </source>
</evidence>
<dbReference type="OrthoDB" id="3046685at2759"/>
<protein>
    <recommendedName>
        <fullName evidence="2">GCM domain-containing protein</fullName>
    </recommendedName>
</protein>
<evidence type="ECO:0000313" key="3">
    <source>
        <dbReference type="EMBL" id="KAF6747390.1"/>
    </source>
</evidence>
<dbReference type="SUPFAM" id="SSF90073">
    <property type="entry name" value="GCM domain"/>
    <property type="match status" value="1"/>
</dbReference>
<feature type="compositionally biased region" description="Basic and acidic residues" evidence="1">
    <location>
        <begin position="187"/>
        <end position="210"/>
    </location>
</feature>
<name>A0A8H6HHZ0_9AGAR</name>
<feature type="region of interest" description="Disordered" evidence="1">
    <location>
        <begin position="42"/>
        <end position="65"/>
    </location>
</feature>
<dbReference type="GO" id="GO:0006355">
    <property type="term" value="P:regulation of DNA-templated transcription"/>
    <property type="evidence" value="ECO:0007669"/>
    <property type="project" value="InterPro"/>
</dbReference>
<proteinExistence type="predicted"/>
<evidence type="ECO:0000256" key="1">
    <source>
        <dbReference type="SAM" id="MobiDB-lite"/>
    </source>
</evidence>
<feature type="compositionally biased region" description="Polar residues" evidence="1">
    <location>
        <begin position="120"/>
        <end position="129"/>
    </location>
</feature>
<feature type="region of interest" description="Disordered" evidence="1">
    <location>
        <begin position="382"/>
        <end position="408"/>
    </location>
</feature>
<feature type="domain" description="GCM" evidence="2">
    <location>
        <begin position="221"/>
        <end position="377"/>
    </location>
</feature>
<keyword evidence="4" id="KW-1185">Reference proteome</keyword>
<dbReference type="PROSITE" id="PS50807">
    <property type="entry name" value="GCM"/>
    <property type="match status" value="1"/>
</dbReference>
<accession>A0A8H6HHZ0</accession>
<comment type="caution">
    <text evidence="3">The sequence shown here is derived from an EMBL/GenBank/DDBJ whole genome shotgun (WGS) entry which is preliminary data.</text>
</comment>
<dbReference type="InterPro" id="IPR036115">
    <property type="entry name" value="GCM_dom_sf"/>
</dbReference>
<reference evidence="3 4" key="1">
    <citation type="submission" date="2020-07" db="EMBL/GenBank/DDBJ databases">
        <title>Comparative genomics of pyrophilous fungi reveals a link between fire events and developmental genes.</title>
        <authorList>
            <consortium name="DOE Joint Genome Institute"/>
            <person name="Steindorff A.S."/>
            <person name="Carver A."/>
            <person name="Calhoun S."/>
            <person name="Stillman K."/>
            <person name="Liu H."/>
            <person name="Lipzen A."/>
            <person name="Pangilinan J."/>
            <person name="Labutti K."/>
            <person name="Bruns T.D."/>
            <person name="Grigoriev I.V."/>
        </authorList>
    </citation>
    <scope>NUCLEOTIDE SEQUENCE [LARGE SCALE GENOMIC DNA]</scope>
    <source>
        <strain evidence="3 4">CBS 144469</strain>
    </source>
</reference>
<sequence>MVFQRLGRAMRALFEDESDSNRSQAPQLTQYSTIYSVPPTVHNHPGIMNQGAYGSDPRLHPAAPAPVYPTTQLGYPYQTPVYQASQAPYAPYQPQYYVNALPPPHSLPHFSVFQPYPGGQTHSQQTTPHGPNPVPSAHLPPTAPISTRSAQSAALVPDANHRITHTIQESIVSRNMNPAKPESSAMPEKEETSEKSKGKVEKRAKERNNAEESLLSSGLNGERWNWSDDDWDSDDDDAERFHWTNGKHTRRVRDGDDIDGWNLTKWVFRSGGRQVFKGDKKADKSRCLGVYVCPNEDCGIPVRPGPDTKVQNTQIDEGCRQCGSSPLTEYTCSAVTYTYREVGEDGQIYVCWQHQGVHEHMRPPHNGRLSHYEKAAIDREVSRNPDASAHRLRIGGKTPGSLPLAKISPALSDPRRARYQQKESRARLGLSAPPIRSGITFFKKINGINSELKEVFLVDSSLHNLGYLTFQTPWMKNQIKESVLDWVKMGPETEGRHGFVTDGNHSYFKDGVLLVSCIFSSKLLSWVPVLFSWLSRIDTAHHIPHFNRISTTVLETVHGLDIPFDPKFLLHVDPS</sequence>
<dbReference type="InterPro" id="IPR003902">
    <property type="entry name" value="Tscrpt_reg_GCM"/>
</dbReference>